<accession>A0A158J4P7</accession>
<evidence type="ECO:0000313" key="3">
    <source>
        <dbReference type="Proteomes" id="UP000055019"/>
    </source>
</evidence>
<dbReference type="InterPro" id="IPR036969">
    <property type="entry name" value="Citrate_synthase_sf"/>
</dbReference>
<keyword evidence="3" id="KW-1185">Reference proteome</keyword>
<comment type="caution">
    <text evidence="2">The sequence shown here is derived from an EMBL/GenBank/DDBJ whole genome shotgun (WGS) entry which is preliminary data.</text>
</comment>
<feature type="region of interest" description="Disordered" evidence="1">
    <location>
        <begin position="210"/>
        <end position="248"/>
    </location>
</feature>
<protein>
    <submittedName>
        <fullName evidence="2">Citrate synthase</fullName>
    </submittedName>
</protein>
<feature type="region of interest" description="Disordered" evidence="1">
    <location>
        <begin position="1"/>
        <end position="22"/>
    </location>
</feature>
<dbReference type="Proteomes" id="UP000055019">
    <property type="component" value="Unassembled WGS sequence"/>
</dbReference>
<evidence type="ECO:0000313" key="2">
    <source>
        <dbReference type="EMBL" id="SAL63290.1"/>
    </source>
</evidence>
<gene>
    <name evidence="2" type="ORF">AWB74_03335</name>
</gene>
<sequence>MRTDHDPPAPDAARPRAARDESKIDAVSISPDRLAVRGVDLLQLIDSVDFVAAILHVLTGRMPDAGQMRALDRALTARLADHATPDDDLLAAQRARRQVRPEVFLIAAVAASVGRRVVGNWAGWRGGDGSEHRRCVAAPAGRLVRDLCRPTSPAASPWRRTRFQRVGAGLSVRRQITRRTGEPVRRTAGSAARRLRPYRAGHRATALFGEHLRKRRRQAGGGDSRSRSAAPEGRRPQRSASHALFQAA</sequence>
<reference evidence="2" key="1">
    <citation type="submission" date="2016-01" db="EMBL/GenBank/DDBJ databases">
        <authorList>
            <person name="Peeters C."/>
        </authorList>
    </citation>
    <scope>NUCLEOTIDE SEQUENCE [LARGE SCALE GENOMIC DNA]</scope>
    <source>
        <strain evidence="2">LMG 29317</strain>
    </source>
</reference>
<dbReference type="GO" id="GO:0046912">
    <property type="term" value="F:acyltransferase activity, acyl groups converted into alkyl on transfer"/>
    <property type="evidence" value="ECO:0007669"/>
    <property type="project" value="InterPro"/>
</dbReference>
<dbReference type="InterPro" id="IPR016142">
    <property type="entry name" value="Citrate_synth-like_lrg_a-sub"/>
</dbReference>
<dbReference type="SUPFAM" id="SSF48256">
    <property type="entry name" value="Citrate synthase"/>
    <property type="match status" value="1"/>
</dbReference>
<dbReference type="AlphaFoldDB" id="A0A158J4P7"/>
<organism evidence="2 3">
    <name type="scientific">Caballeronia arvi</name>
    <dbReference type="NCBI Taxonomy" id="1777135"/>
    <lineage>
        <taxon>Bacteria</taxon>
        <taxon>Pseudomonadati</taxon>
        <taxon>Pseudomonadota</taxon>
        <taxon>Betaproteobacteria</taxon>
        <taxon>Burkholderiales</taxon>
        <taxon>Burkholderiaceae</taxon>
        <taxon>Caballeronia</taxon>
    </lineage>
</organism>
<name>A0A158J4P7_9BURK</name>
<dbReference type="EMBL" id="FCOM02000012">
    <property type="protein sequence ID" value="SAL63290.1"/>
    <property type="molecule type" value="Genomic_DNA"/>
</dbReference>
<dbReference type="Gene3D" id="1.10.580.10">
    <property type="entry name" value="Citrate Synthase, domain 1"/>
    <property type="match status" value="1"/>
</dbReference>
<proteinExistence type="predicted"/>
<evidence type="ECO:0000256" key="1">
    <source>
        <dbReference type="SAM" id="MobiDB-lite"/>
    </source>
</evidence>